<dbReference type="InterPro" id="IPR047650">
    <property type="entry name" value="Transpos_IS110"/>
</dbReference>
<sequence length="238" mass="25959">MTPTDAPTVAEHDTEQVVLGVDTHADAHVAAVITVMGVLVGTKSFPAHANGYAALLDWARGHGRLRRAGVEGTSSHGTALTRHLRRNHLQVLEANRPDRATRRRRGKTDAIDAENAARAVLSGQATAIAKDGDGAVEMIRLVKIAKDSAVKCLRWCMPLPAWQPSRLYARYHTGAEARRTLAARTVVRTGRDGTAVRVDGLLLEMRRVFEGSSPWRWRRHSGLTAGEATYRIGVTHSI</sequence>
<dbReference type="PANTHER" id="PTHR33055">
    <property type="entry name" value="TRANSPOSASE FOR INSERTION SEQUENCE ELEMENT IS1111A"/>
    <property type="match status" value="1"/>
</dbReference>
<evidence type="ECO:0000313" key="2">
    <source>
        <dbReference type="EMBL" id="GIH43435.1"/>
    </source>
</evidence>
<evidence type="ECO:0000313" key="3">
    <source>
        <dbReference type="Proteomes" id="UP000603904"/>
    </source>
</evidence>
<gene>
    <name evidence="2" type="ORF">Mco01_64350</name>
</gene>
<dbReference type="EMBL" id="BOOC01000039">
    <property type="protein sequence ID" value="GIH43435.1"/>
    <property type="molecule type" value="Genomic_DNA"/>
</dbReference>
<reference evidence="2 3" key="1">
    <citation type="submission" date="2021-01" db="EMBL/GenBank/DDBJ databases">
        <title>Whole genome shotgun sequence of Microbispora corallina NBRC 16416.</title>
        <authorList>
            <person name="Komaki H."/>
            <person name="Tamura T."/>
        </authorList>
    </citation>
    <scope>NUCLEOTIDE SEQUENCE [LARGE SCALE GENOMIC DNA]</scope>
    <source>
        <strain evidence="2 3">NBRC 16416</strain>
    </source>
</reference>
<accession>A0ABQ4G8Q5</accession>
<feature type="domain" description="Transposase IS110-like N-terminal" evidence="1">
    <location>
        <begin position="19"/>
        <end position="151"/>
    </location>
</feature>
<name>A0ABQ4G8Q5_9ACTN</name>
<proteinExistence type="predicted"/>
<protein>
    <recommendedName>
        <fullName evidence="1">Transposase IS110-like N-terminal domain-containing protein</fullName>
    </recommendedName>
</protein>
<keyword evidence="3" id="KW-1185">Reference proteome</keyword>
<dbReference type="Pfam" id="PF01548">
    <property type="entry name" value="DEDD_Tnp_IS110"/>
    <property type="match status" value="1"/>
</dbReference>
<dbReference type="RefSeq" id="WP_204060549.1">
    <property type="nucleotide sequence ID" value="NZ_BAAAGP010000013.1"/>
</dbReference>
<organism evidence="2 3">
    <name type="scientific">Microbispora corallina</name>
    <dbReference type="NCBI Taxonomy" id="83302"/>
    <lineage>
        <taxon>Bacteria</taxon>
        <taxon>Bacillati</taxon>
        <taxon>Actinomycetota</taxon>
        <taxon>Actinomycetes</taxon>
        <taxon>Streptosporangiales</taxon>
        <taxon>Streptosporangiaceae</taxon>
        <taxon>Microbispora</taxon>
    </lineage>
</organism>
<dbReference type="PANTHER" id="PTHR33055:SF16">
    <property type="entry name" value="TRANSPOSASE FOR INSERTION SEQUENCE ELEMENT IS1547"/>
    <property type="match status" value="1"/>
</dbReference>
<comment type="caution">
    <text evidence="2">The sequence shown here is derived from an EMBL/GenBank/DDBJ whole genome shotgun (WGS) entry which is preliminary data.</text>
</comment>
<dbReference type="InterPro" id="IPR002525">
    <property type="entry name" value="Transp_IS110-like_N"/>
</dbReference>
<dbReference type="Proteomes" id="UP000603904">
    <property type="component" value="Unassembled WGS sequence"/>
</dbReference>
<evidence type="ECO:0000259" key="1">
    <source>
        <dbReference type="Pfam" id="PF01548"/>
    </source>
</evidence>